<keyword evidence="2" id="KW-1185">Reference proteome</keyword>
<name>A0A146GCI9_TERSA</name>
<comment type="caution">
    <text evidence="1">The sequence shown here is derived from an EMBL/GenBank/DDBJ whole genome shotgun (WGS) entry which is preliminary data.</text>
</comment>
<dbReference type="AlphaFoldDB" id="A0A146GCI9"/>
<dbReference type="RefSeq" id="WP_153811456.1">
    <property type="nucleotide sequence ID" value="NZ_BDCO01000002.1"/>
</dbReference>
<gene>
    <name evidence="1" type="ORF">TSACC_22832</name>
</gene>
<sequence>MSSEVFPSSAALRQIVPLAEKREALLKKVDDLDRQIAELSVSARAVAATTEAQPIRKASGRRKLAEPVPVEDKKDTSAKILGLLKVAGSKGLSIREIASKLGMKAQNVHVWFSFKGRKLADLQKIGQAQWSLKA</sequence>
<evidence type="ECO:0000313" key="2">
    <source>
        <dbReference type="Proteomes" id="UP000076023"/>
    </source>
</evidence>
<protein>
    <submittedName>
        <fullName evidence="1">Uncharacterized protein</fullName>
    </submittedName>
</protein>
<evidence type="ECO:0000313" key="1">
    <source>
        <dbReference type="EMBL" id="GAT34407.1"/>
    </source>
</evidence>
<accession>A0A146GCI9</accession>
<reference evidence="2" key="1">
    <citation type="journal article" date="2017" name="Genome Announc.">
        <title>Draft Genome Sequence of Terrimicrobium sacchariphilum NM-5T, a Facultative Anaerobic Soil Bacterium of the Class Spartobacteria.</title>
        <authorList>
            <person name="Qiu Y.L."/>
            <person name="Tourlousse D.M."/>
            <person name="Matsuura N."/>
            <person name="Ohashi A."/>
            <person name="Sekiguchi Y."/>
        </authorList>
    </citation>
    <scope>NUCLEOTIDE SEQUENCE [LARGE SCALE GENOMIC DNA]</scope>
    <source>
        <strain evidence="2">NM-5</strain>
    </source>
</reference>
<dbReference type="Proteomes" id="UP000076023">
    <property type="component" value="Unassembled WGS sequence"/>
</dbReference>
<dbReference type="EMBL" id="BDCO01000002">
    <property type="protein sequence ID" value="GAT34407.1"/>
    <property type="molecule type" value="Genomic_DNA"/>
</dbReference>
<proteinExistence type="predicted"/>
<dbReference type="InParanoid" id="A0A146GCI9"/>
<organism evidence="1 2">
    <name type="scientific">Terrimicrobium sacchariphilum</name>
    <dbReference type="NCBI Taxonomy" id="690879"/>
    <lineage>
        <taxon>Bacteria</taxon>
        <taxon>Pseudomonadati</taxon>
        <taxon>Verrucomicrobiota</taxon>
        <taxon>Terrimicrobiia</taxon>
        <taxon>Terrimicrobiales</taxon>
        <taxon>Terrimicrobiaceae</taxon>
        <taxon>Terrimicrobium</taxon>
    </lineage>
</organism>
<dbReference type="OrthoDB" id="9838756at2"/>